<dbReference type="PANTHER" id="PTHR28601:SF1">
    <property type="entry name" value="COILED-COIL DOMAIN-CONTAINING PROTEIN 24"/>
    <property type="match status" value="1"/>
</dbReference>
<dbReference type="PANTHER" id="PTHR28601">
    <property type="entry name" value="COILED-COIL DOMAIN-CONTAINING PROTEIN 24"/>
    <property type="match status" value="1"/>
</dbReference>
<gene>
    <name evidence="2" type="primary">LOC100176344</name>
</gene>
<proteinExistence type="evidence at transcript level"/>
<dbReference type="EMBL" id="LR786442">
    <property type="protein sequence ID" value="CAB3260933.1"/>
    <property type="molecule type" value="mRNA"/>
</dbReference>
<evidence type="ECO:0000313" key="2">
    <source>
        <dbReference type="EMBL" id="CAB3260933.1"/>
    </source>
</evidence>
<feature type="region of interest" description="Disordered" evidence="1">
    <location>
        <begin position="387"/>
        <end position="458"/>
    </location>
</feature>
<dbReference type="AlphaFoldDB" id="A0A6F9DFR3"/>
<organism evidence="2">
    <name type="scientific">Phallusia mammillata</name>
    <dbReference type="NCBI Taxonomy" id="59560"/>
    <lineage>
        <taxon>Eukaryota</taxon>
        <taxon>Metazoa</taxon>
        <taxon>Chordata</taxon>
        <taxon>Tunicata</taxon>
        <taxon>Ascidiacea</taxon>
        <taxon>Phlebobranchia</taxon>
        <taxon>Ascidiidae</taxon>
        <taxon>Phallusia</taxon>
    </lineage>
</organism>
<accession>A0A6F9DFR3</accession>
<feature type="compositionally biased region" description="Polar residues" evidence="1">
    <location>
        <begin position="416"/>
        <end position="427"/>
    </location>
</feature>
<sequence length="471" mass="53214">MSGNNAEKLEPYKPPFSVVFLIESIVSREELHLVRSYLGESSIEYCNDLRQELDMLLEIWKEVGEQTEPPTVTKSIDNLTMFDPPNAREMLTMQIKLLAKGVHERNGTNRPLSFTKNDEKLIKYAIVATNNTDSVERPLTPMRKNDPEHSYHTSPVKLKQIQRSINAQDIDKVADLIRDAIQNECKALEYDIKFLQKCVEEEHDIVRDRPTSPIHEPPLSKLREVCRTLESQVLSDTTKIPPKETKTSKRPSSTKSNIGIQREILPSPPSPSKMKQKTPPSPNKVRLKPIDASNHLNHEQGLVQHSAPSSPLLGKSCLPMRPSSHRVTNFERESMLLDRASPTECWVEPSWTKGMSSSVPGSPDSGVSSRPPTRDLVTIHSRMQNWEKQTEGDAQGDLGYNTSSSSDFKTDDLASIHSTNNGKQQIPTYKKMEKNRPKIMPRPPAASTNDSRAPHTIRNSRFTRRYAKLSS</sequence>
<feature type="compositionally biased region" description="Low complexity" evidence="1">
    <location>
        <begin position="356"/>
        <end position="371"/>
    </location>
</feature>
<name>A0A6F9DFR3_9ASCI</name>
<protein>
    <submittedName>
        <fullName evidence="2">Uncharacterized protein LOC100176344</fullName>
    </submittedName>
</protein>
<feature type="region of interest" description="Disordered" evidence="1">
    <location>
        <begin position="233"/>
        <end position="288"/>
    </location>
</feature>
<evidence type="ECO:0000256" key="1">
    <source>
        <dbReference type="SAM" id="MobiDB-lite"/>
    </source>
</evidence>
<feature type="region of interest" description="Disordered" evidence="1">
    <location>
        <begin position="352"/>
        <end position="373"/>
    </location>
</feature>
<dbReference type="Pfam" id="PF15669">
    <property type="entry name" value="CCDC24"/>
    <property type="match status" value="1"/>
</dbReference>
<reference evidence="2" key="1">
    <citation type="submission" date="2020-04" db="EMBL/GenBank/DDBJ databases">
        <authorList>
            <person name="Neveu A P."/>
        </authorList>
    </citation>
    <scope>NUCLEOTIDE SEQUENCE</scope>
    <source>
        <tissue evidence="2">Whole embryo</tissue>
    </source>
</reference>
<dbReference type="InterPro" id="IPR031367">
    <property type="entry name" value="CCDC24"/>
</dbReference>